<dbReference type="EMBL" id="JARJCM010000052">
    <property type="protein sequence ID" value="KAJ7035127.1"/>
    <property type="molecule type" value="Genomic_DNA"/>
</dbReference>
<dbReference type="SMART" id="SM00398">
    <property type="entry name" value="HMG"/>
    <property type="match status" value="1"/>
</dbReference>
<protein>
    <recommendedName>
        <fullName evidence="5">HMG box domain-containing protein</fullName>
    </recommendedName>
</protein>
<feature type="compositionally biased region" description="Basic residues" evidence="4">
    <location>
        <begin position="151"/>
        <end position="162"/>
    </location>
</feature>
<feature type="domain" description="HMG box" evidence="5">
    <location>
        <begin position="81"/>
        <end position="149"/>
    </location>
</feature>
<feature type="compositionally biased region" description="Acidic residues" evidence="4">
    <location>
        <begin position="182"/>
        <end position="193"/>
    </location>
</feature>
<feature type="compositionally biased region" description="Low complexity" evidence="4">
    <location>
        <begin position="407"/>
        <end position="428"/>
    </location>
</feature>
<feature type="compositionally biased region" description="Low complexity" evidence="4">
    <location>
        <begin position="368"/>
        <end position="399"/>
    </location>
</feature>
<feature type="region of interest" description="Disordered" evidence="4">
    <location>
        <begin position="280"/>
        <end position="445"/>
    </location>
</feature>
<dbReference type="SUPFAM" id="SSF47095">
    <property type="entry name" value="HMG-box"/>
    <property type="match status" value="1"/>
</dbReference>
<dbReference type="InterPro" id="IPR050140">
    <property type="entry name" value="SRY-related_HMG-box_TF-like"/>
</dbReference>
<dbReference type="Proteomes" id="UP001218188">
    <property type="component" value="Unassembled WGS sequence"/>
</dbReference>
<feature type="compositionally biased region" description="Low complexity" evidence="4">
    <location>
        <begin position="322"/>
        <end position="347"/>
    </location>
</feature>
<feature type="region of interest" description="Disordered" evidence="4">
    <location>
        <begin position="148"/>
        <end position="207"/>
    </location>
</feature>
<proteinExistence type="predicted"/>
<dbReference type="GO" id="GO:0030154">
    <property type="term" value="P:cell differentiation"/>
    <property type="evidence" value="ECO:0007669"/>
    <property type="project" value="TreeGrafter"/>
</dbReference>
<dbReference type="PANTHER" id="PTHR10270:SF161">
    <property type="entry name" value="SEX-DETERMINING REGION Y PROTEIN"/>
    <property type="match status" value="1"/>
</dbReference>
<dbReference type="GO" id="GO:0000978">
    <property type="term" value="F:RNA polymerase II cis-regulatory region sequence-specific DNA binding"/>
    <property type="evidence" value="ECO:0007669"/>
    <property type="project" value="TreeGrafter"/>
</dbReference>
<dbReference type="Gene3D" id="1.10.30.10">
    <property type="entry name" value="High mobility group box domain"/>
    <property type="match status" value="1"/>
</dbReference>
<keyword evidence="2" id="KW-0804">Transcription</keyword>
<comment type="caution">
    <text evidence="6">The sequence shown here is derived from an EMBL/GenBank/DDBJ whole genome shotgun (WGS) entry which is preliminary data.</text>
</comment>
<evidence type="ECO:0000256" key="2">
    <source>
        <dbReference type="ARBA" id="ARBA00023163"/>
    </source>
</evidence>
<organism evidence="6 7">
    <name type="scientific">Mycena alexandri</name>
    <dbReference type="NCBI Taxonomy" id="1745969"/>
    <lineage>
        <taxon>Eukaryota</taxon>
        <taxon>Fungi</taxon>
        <taxon>Dikarya</taxon>
        <taxon>Basidiomycota</taxon>
        <taxon>Agaricomycotina</taxon>
        <taxon>Agaricomycetes</taxon>
        <taxon>Agaricomycetidae</taxon>
        <taxon>Agaricales</taxon>
        <taxon>Marasmiineae</taxon>
        <taxon>Mycenaceae</taxon>
        <taxon>Mycena</taxon>
    </lineage>
</organism>
<feature type="DNA-binding region" description="HMG box" evidence="3">
    <location>
        <begin position="81"/>
        <end position="149"/>
    </location>
</feature>
<name>A0AAD6T0F8_9AGAR</name>
<dbReference type="PROSITE" id="PS50118">
    <property type="entry name" value="HMG_BOX_2"/>
    <property type="match status" value="1"/>
</dbReference>
<reference evidence="6" key="1">
    <citation type="submission" date="2023-03" db="EMBL/GenBank/DDBJ databases">
        <title>Massive genome expansion in bonnet fungi (Mycena s.s.) driven by repeated elements and novel gene families across ecological guilds.</title>
        <authorList>
            <consortium name="Lawrence Berkeley National Laboratory"/>
            <person name="Harder C.B."/>
            <person name="Miyauchi S."/>
            <person name="Viragh M."/>
            <person name="Kuo A."/>
            <person name="Thoen E."/>
            <person name="Andreopoulos B."/>
            <person name="Lu D."/>
            <person name="Skrede I."/>
            <person name="Drula E."/>
            <person name="Henrissat B."/>
            <person name="Morin E."/>
            <person name="Kohler A."/>
            <person name="Barry K."/>
            <person name="LaButti K."/>
            <person name="Morin E."/>
            <person name="Salamov A."/>
            <person name="Lipzen A."/>
            <person name="Mereny Z."/>
            <person name="Hegedus B."/>
            <person name="Baldrian P."/>
            <person name="Stursova M."/>
            <person name="Weitz H."/>
            <person name="Taylor A."/>
            <person name="Grigoriev I.V."/>
            <person name="Nagy L.G."/>
            <person name="Martin F."/>
            <person name="Kauserud H."/>
        </authorList>
    </citation>
    <scope>NUCLEOTIDE SEQUENCE</scope>
    <source>
        <strain evidence="6">CBHHK200</strain>
    </source>
</reference>
<dbReference type="InterPro" id="IPR009071">
    <property type="entry name" value="HMG_box_dom"/>
</dbReference>
<dbReference type="AlphaFoldDB" id="A0AAD6T0F8"/>
<gene>
    <name evidence="6" type="ORF">C8F04DRAFT_1182543</name>
</gene>
<dbReference type="InterPro" id="IPR036910">
    <property type="entry name" value="HMG_box_dom_sf"/>
</dbReference>
<sequence length="519" mass="53945">MGGGDLDRTSRWGGSRVSEFLLRWTRWKSDQWNTRMLYNHDDRDVLLFTNTTAAKGDEVDEDDEAANQQLTSQTLNADGSPKRPMNAFMIFARRRRPQVSAEHQSMRTGDISKILSQEWKAMTASDKQFYLTQAKQLKESFNAKYPDYVYRRRPNNTRKRRKNSDSASLGANTASSSGSPAGDDDTSSPDAEDPPPLPDAHLGAGHGGRYPTQYGGYAYGAGYGAGGSGMYGHAHGHGRPASYPYPPAHANNEAAYRAFDAPRLLSSTYYPPYDNNAASSSHNLPSHSGAGLRKAQSSPSMPWASTSHSNGGSPSLPHLNGHAHSLSASSSSHSAHSSPHALPSDAANTYFQPSSGGTAGSYAQAHTHSPPTRYSPYPSSNSNSNSHSHSHSSTGAGSPAPYPPPSSHTHSPHAYSTSLSGSGSPAPYGSGGGSPPAAHASLSGYPTGAGNSSGLGLYPSPGTTNANASPRALLNASGSSGLPGLAGLVGGGLGGGGGGGGGALGLNGMGDGFYWRDKL</sequence>
<dbReference type="PANTHER" id="PTHR10270">
    <property type="entry name" value="SOX TRANSCRIPTION FACTOR"/>
    <property type="match status" value="1"/>
</dbReference>
<keyword evidence="3" id="KW-0539">Nucleus</keyword>
<evidence type="ECO:0000259" key="5">
    <source>
        <dbReference type="PROSITE" id="PS50118"/>
    </source>
</evidence>
<evidence type="ECO:0000313" key="7">
    <source>
        <dbReference type="Proteomes" id="UP001218188"/>
    </source>
</evidence>
<dbReference type="GO" id="GO:0005634">
    <property type="term" value="C:nucleus"/>
    <property type="evidence" value="ECO:0007669"/>
    <property type="project" value="UniProtKB-UniRule"/>
</dbReference>
<evidence type="ECO:0000313" key="6">
    <source>
        <dbReference type="EMBL" id="KAJ7035127.1"/>
    </source>
</evidence>
<evidence type="ECO:0000256" key="3">
    <source>
        <dbReference type="PROSITE-ProRule" id="PRU00267"/>
    </source>
</evidence>
<feature type="compositionally biased region" description="Low complexity" evidence="4">
    <location>
        <begin position="435"/>
        <end position="444"/>
    </location>
</feature>
<keyword evidence="7" id="KW-1185">Reference proteome</keyword>
<dbReference type="GO" id="GO:0001228">
    <property type="term" value="F:DNA-binding transcription activator activity, RNA polymerase II-specific"/>
    <property type="evidence" value="ECO:0007669"/>
    <property type="project" value="TreeGrafter"/>
</dbReference>
<accession>A0AAD6T0F8</accession>
<dbReference type="Pfam" id="PF00505">
    <property type="entry name" value="HMG_box"/>
    <property type="match status" value="1"/>
</dbReference>
<keyword evidence="1 3" id="KW-0238">DNA-binding</keyword>
<evidence type="ECO:0000256" key="1">
    <source>
        <dbReference type="ARBA" id="ARBA00023125"/>
    </source>
</evidence>
<evidence type="ECO:0000256" key="4">
    <source>
        <dbReference type="SAM" id="MobiDB-lite"/>
    </source>
</evidence>
<feature type="compositionally biased region" description="Polar residues" evidence="4">
    <location>
        <begin position="295"/>
        <end position="313"/>
    </location>
</feature>